<sequence>MVITTENIKNNKDLYVTWMMATGESKKLSRREVLSQDLPSICTQIMQLAPEKKEKKEKKDYTNKTGLYLLSLLTLGTVHIHRSQVEFLQRDFEKLKEQMRKKSLCLRIAEKLDRDEKVRRSQNKISSGSMLIAKPEEVDDIDLSQLQLISEQIGINGDPGLLLIMDALPQWRQDDSDLVNQYGSVVPYSSQSDAGIQETFIEGNGSKENSKERRLAIVDFDVFEAPAINRETVQRKDMKKRTPNLGEHQENRQDRVQSGVEQDKELEQTQLQEVQNFAPDGSVVANEHIPSKIQEQEARDELLGEPQRTLPFQNEMDDVPPNMQTEFANFLNKVDSMPENAVNLPPIPQIDELDVSLPPPPKKQRVGPEEEEDEEMEKARRRPSSRPITPLNQEELTVIDSTLKVNETTEGPSMNVEAAAGADALIKVNSPEKEGDPVPPKSPDFSIDTQPVIPVRKQRSKKYYPLVLGKDLELDEAVREQMEINYSSLLRTDEMRESLRAKLPSKTVDPIHLMNIPEPIGSIGHRLPESLRRLFKSQKFREFDGADVSDEESDDEMSGENEKYFNMVLLSPIRVDNQMDGREYDIQNILNEEYRPNENFEWPGNLPENSTIGATMLQEPNSCITDPNGKTMTKEKYSSMCLFNSPEKQKETYITEELDLPPVFDANILNNGTMLQDNSANILDSDIEKVRQRKQKSSMGLTGHRTDNLDEVSYEPERILLAKDANDDEFVFFSSGSLLPDNRFDIHQELLDEVQKRPSEWVDFNQFVADHTRKKAATAFDGLLLALKNREVIAKQDNAFDTIYVHLRDPATEESQSMSDPAPEEDLPIDELQVMSVPTTVVGL</sequence>
<proteinExistence type="predicted"/>
<feature type="domain" description="Rad21/Rec8-like protein N-terminal" evidence="4">
    <location>
        <begin position="1"/>
        <end position="121"/>
    </location>
</feature>
<dbReference type="InterPro" id="IPR006910">
    <property type="entry name" value="Rad21_Rec8_N"/>
</dbReference>
<dbReference type="GO" id="GO:0005634">
    <property type="term" value="C:nucleus"/>
    <property type="evidence" value="ECO:0007669"/>
    <property type="project" value="UniProtKB-SubCell"/>
</dbReference>
<evidence type="ECO:0000256" key="2">
    <source>
        <dbReference type="ARBA" id="ARBA00023242"/>
    </source>
</evidence>
<evidence type="ECO:0000256" key="3">
    <source>
        <dbReference type="SAM" id="MobiDB-lite"/>
    </source>
</evidence>
<dbReference type="Pfam" id="PF04825">
    <property type="entry name" value="Rad21_Rec8_N"/>
    <property type="match status" value="1"/>
</dbReference>
<comment type="caution">
    <text evidence="5">The sequence shown here is derived from an EMBL/GenBank/DDBJ whole genome shotgun (WGS) entry which is preliminary data.</text>
</comment>
<dbReference type="Proteomes" id="UP000230233">
    <property type="component" value="Chromosome I"/>
</dbReference>
<dbReference type="GO" id="GO:0006302">
    <property type="term" value="P:double-strand break repair"/>
    <property type="evidence" value="ECO:0007669"/>
    <property type="project" value="TreeGrafter"/>
</dbReference>
<feature type="compositionally biased region" description="Basic and acidic residues" evidence="3">
    <location>
        <begin position="247"/>
        <end position="262"/>
    </location>
</feature>
<dbReference type="OrthoDB" id="5813335at2759"/>
<dbReference type="STRING" id="1611254.A0A2G5VHV7"/>
<dbReference type="InterPro" id="IPR039781">
    <property type="entry name" value="Rad21/Rec8-like"/>
</dbReference>
<dbReference type="GO" id="GO:0030893">
    <property type="term" value="C:meiotic cohesin complex"/>
    <property type="evidence" value="ECO:0007669"/>
    <property type="project" value="TreeGrafter"/>
</dbReference>
<comment type="subcellular location">
    <subcellularLocation>
        <location evidence="1">Nucleus</location>
    </subcellularLocation>
</comment>
<keyword evidence="6" id="KW-1185">Reference proteome</keyword>
<evidence type="ECO:0000259" key="4">
    <source>
        <dbReference type="Pfam" id="PF04825"/>
    </source>
</evidence>
<feature type="region of interest" description="Disordered" evidence="3">
    <location>
        <begin position="342"/>
        <end position="393"/>
    </location>
</feature>
<dbReference type="AlphaFoldDB" id="A0A2G5VHV7"/>
<keyword evidence="2" id="KW-0539">Nucleus</keyword>
<reference evidence="6" key="1">
    <citation type="submission" date="2017-10" db="EMBL/GenBank/DDBJ databases">
        <title>Rapid genome shrinkage in a self-fertile nematode reveals novel sperm competition proteins.</title>
        <authorList>
            <person name="Yin D."/>
            <person name="Schwarz E.M."/>
            <person name="Thomas C.G."/>
            <person name="Felde R.L."/>
            <person name="Korf I.F."/>
            <person name="Cutter A.D."/>
            <person name="Schartner C.M."/>
            <person name="Ralston E.J."/>
            <person name="Meyer B.J."/>
            <person name="Haag E.S."/>
        </authorList>
    </citation>
    <scope>NUCLEOTIDE SEQUENCE [LARGE SCALE GENOMIC DNA]</scope>
    <source>
        <strain evidence="6">JU1422</strain>
    </source>
</reference>
<feature type="region of interest" description="Disordered" evidence="3">
    <location>
        <begin position="233"/>
        <end position="262"/>
    </location>
</feature>
<protein>
    <recommendedName>
        <fullName evidence="4">Rad21/Rec8-like protein N-terminal domain-containing protein</fullName>
    </recommendedName>
</protein>
<accession>A0A2G5VHV7</accession>
<dbReference type="PANTHER" id="PTHR12585">
    <property type="entry name" value="SCC1 / RAD21 FAMILY MEMBER"/>
    <property type="match status" value="1"/>
</dbReference>
<name>A0A2G5VHV7_9PELO</name>
<dbReference type="GO" id="GO:0051177">
    <property type="term" value="P:meiotic sister chromatid cohesion"/>
    <property type="evidence" value="ECO:0007669"/>
    <property type="project" value="TreeGrafter"/>
</dbReference>
<dbReference type="PANTHER" id="PTHR12585:SF27">
    <property type="entry name" value="MEIOTIC RECOMBINATION PROTEIN REC8 HOMOLOG"/>
    <property type="match status" value="1"/>
</dbReference>
<gene>
    <name evidence="5" type="primary">Cni-rec-8</name>
    <name evidence="5" type="synonym">Cnig_chr_I.g1899</name>
    <name evidence="5" type="ORF">B9Z55_001899</name>
</gene>
<evidence type="ECO:0000313" key="5">
    <source>
        <dbReference type="EMBL" id="PIC51358.1"/>
    </source>
</evidence>
<evidence type="ECO:0000256" key="1">
    <source>
        <dbReference type="ARBA" id="ARBA00004123"/>
    </source>
</evidence>
<evidence type="ECO:0000313" key="6">
    <source>
        <dbReference type="Proteomes" id="UP000230233"/>
    </source>
</evidence>
<dbReference type="EMBL" id="PDUG01000001">
    <property type="protein sequence ID" value="PIC51358.1"/>
    <property type="molecule type" value="Genomic_DNA"/>
</dbReference>
<dbReference type="GO" id="GO:0003682">
    <property type="term" value="F:chromatin binding"/>
    <property type="evidence" value="ECO:0007669"/>
    <property type="project" value="TreeGrafter"/>
</dbReference>
<organism evidence="5 6">
    <name type="scientific">Caenorhabditis nigoni</name>
    <dbReference type="NCBI Taxonomy" id="1611254"/>
    <lineage>
        <taxon>Eukaryota</taxon>
        <taxon>Metazoa</taxon>
        <taxon>Ecdysozoa</taxon>
        <taxon>Nematoda</taxon>
        <taxon>Chromadorea</taxon>
        <taxon>Rhabditida</taxon>
        <taxon>Rhabditina</taxon>
        <taxon>Rhabditomorpha</taxon>
        <taxon>Rhabditoidea</taxon>
        <taxon>Rhabditidae</taxon>
        <taxon>Peloderinae</taxon>
        <taxon>Caenorhabditis</taxon>
    </lineage>
</organism>